<gene>
    <name evidence="1" type="ORF">BU25DRAFT_161424</name>
</gene>
<name>A0ACB6RRV0_9PLEO</name>
<protein>
    <submittedName>
        <fullName evidence="1">Uncharacterized protein</fullName>
    </submittedName>
</protein>
<organism evidence="1 2">
    <name type="scientific">Macroventuria anomochaeta</name>
    <dbReference type="NCBI Taxonomy" id="301207"/>
    <lineage>
        <taxon>Eukaryota</taxon>
        <taxon>Fungi</taxon>
        <taxon>Dikarya</taxon>
        <taxon>Ascomycota</taxon>
        <taxon>Pezizomycotina</taxon>
        <taxon>Dothideomycetes</taxon>
        <taxon>Pleosporomycetidae</taxon>
        <taxon>Pleosporales</taxon>
        <taxon>Pleosporineae</taxon>
        <taxon>Didymellaceae</taxon>
        <taxon>Macroventuria</taxon>
    </lineage>
</organism>
<accession>A0ACB6RRV0</accession>
<comment type="caution">
    <text evidence="1">The sequence shown here is derived from an EMBL/GenBank/DDBJ whole genome shotgun (WGS) entry which is preliminary data.</text>
</comment>
<proteinExistence type="predicted"/>
<dbReference type="EMBL" id="MU006731">
    <property type="protein sequence ID" value="KAF2624448.1"/>
    <property type="molecule type" value="Genomic_DNA"/>
</dbReference>
<dbReference type="Proteomes" id="UP000799754">
    <property type="component" value="Unassembled WGS sequence"/>
</dbReference>
<evidence type="ECO:0000313" key="2">
    <source>
        <dbReference type="Proteomes" id="UP000799754"/>
    </source>
</evidence>
<sequence length="101" mass="11431">MTGAQPDIELESGLVLQATKEVIVCCGAQRTPQLLMLSGIVPAEKLHRHNIPPPGQLASRRPELLRPLRPYRMLQTQTCVQRVLQTLHQQFPSQLRTRHAH</sequence>
<keyword evidence="2" id="KW-1185">Reference proteome</keyword>
<reference evidence="1" key="1">
    <citation type="journal article" date="2020" name="Stud. Mycol.">
        <title>101 Dothideomycetes genomes: a test case for predicting lifestyles and emergence of pathogens.</title>
        <authorList>
            <person name="Haridas S."/>
            <person name="Albert R."/>
            <person name="Binder M."/>
            <person name="Bloem J."/>
            <person name="Labutti K."/>
            <person name="Salamov A."/>
            <person name="Andreopoulos B."/>
            <person name="Baker S."/>
            <person name="Barry K."/>
            <person name="Bills G."/>
            <person name="Bluhm B."/>
            <person name="Cannon C."/>
            <person name="Castanera R."/>
            <person name="Culley D."/>
            <person name="Daum C."/>
            <person name="Ezra D."/>
            <person name="Gonzalez J."/>
            <person name="Henrissat B."/>
            <person name="Kuo A."/>
            <person name="Liang C."/>
            <person name="Lipzen A."/>
            <person name="Lutzoni F."/>
            <person name="Magnuson J."/>
            <person name="Mondo S."/>
            <person name="Nolan M."/>
            <person name="Ohm R."/>
            <person name="Pangilinan J."/>
            <person name="Park H.-J."/>
            <person name="Ramirez L."/>
            <person name="Alfaro M."/>
            <person name="Sun H."/>
            <person name="Tritt A."/>
            <person name="Yoshinaga Y."/>
            <person name="Zwiers L.-H."/>
            <person name="Turgeon B."/>
            <person name="Goodwin S."/>
            <person name="Spatafora J."/>
            <person name="Crous P."/>
            <person name="Grigoriev I."/>
        </authorList>
    </citation>
    <scope>NUCLEOTIDE SEQUENCE</scope>
    <source>
        <strain evidence="1">CBS 525.71</strain>
    </source>
</reference>
<evidence type="ECO:0000313" key="1">
    <source>
        <dbReference type="EMBL" id="KAF2624448.1"/>
    </source>
</evidence>